<keyword evidence="1 2" id="KW-0195">Cyclin</keyword>
<feature type="domain" description="Cyclin-like" evidence="4">
    <location>
        <begin position="624"/>
        <end position="705"/>
    </location>
</feature>
<feature type="compositionally biased region" description="Basic and acidic residues" evidence="3">
    <location>
        <begin position="36"/>
        <end position="45"/>
    </location>
</feature>
<dbReference type="SUPFAM" id="SSF47954">
    <property type="entry name" value="Cyclin-like"/>
    <property type="match status" value="2"/>
</dbReference>
<dbReference type="OMA" id="IENMYRC"/>
<dbReference type="AlphaFoldDB" id="A0A077ZYZ4"/>
<evidence type="ECO:0000256" key="2">
    <source>
        <dbReference type="RuleBase" id="RU000383"/>
    </source>
</evidence>
<dbReference type="Pfam" id="PF00134">
    <property type="entry name" value="Cyclin_N"/>
    <property type="match status" value="1"/>
</dbReference>
<dbReference type="PANTHER" id="PTHR10177">
    <property type="entry name" value="CYCLINS"/>
    <property type="match status" value="1"/>
</dbReference>
<feature type="compositionally biased region" description="Polar residues" evidence="3">
    <location>
        <begin position="256"/>
        <end position="274"/>
    </location>
</feature>
<gene>
    <name evidence="5" type="primary">Contig17577.g18695</name>
    <name evidence="5" type="ORF">STYLEM_2741</name>
</gene>
<reference evidence="5 6" key="1">
    <citation type="submission" date="2014-06" db="EMBL/GenBank/DDBJ databases">
        <authorList>
            <person name="Swart Estienne"/>
        </authorList>
    </citation>
    <scope>NUCLEOTIDE SEQUENCE [LARGE SCALE GENOMIC DNA]</scope>
    <source>
        <strain evidence="5 6">130c</strain>
    </source>
</reference>
<dbReference type="OrthoDB" id="313090at2759"/>
<proteinExistence type="inferred from homology"/>
<dbReference type="InterPro" id="IPR039361">
    <property type="entry name" value="Cyclin"/>
</dbReference>
<dbReference type="Gene3D" id="1.10.472.10">
    <property type="entry name" value="Cyclin-like"/>
    <property type="match status" value="2"/>
</dbReference>
<feature type="compositionally biased region" description="Polar residues" evidence="3">
    <location>
        <begin position="47"/>
        <end position="58"/>
    </location>
</feature>
<dbReference type="SMART" id="SM00385">
    <property type="entry name" value="CYCLIN"/>
    <property type="match status" value="2"/>
</dbReference>
<feature type="region of interest" description="Disordered" evidence="3">
    <location>
        <begin position="35"/>
        <end position="58"/>
    </location>
</feature>
<dbReference type="InParanoid" id="A0A077ZYZ4"/>
<dbReference type="Pfam" id="PF02984">
    <property type="entry name" value="Cyclin_C"/>
    <property type="match status" value="1"/>
</dbReference>
<sequence length="744" mass="86126">MFNQYRHRDVPVYTEECAFHFDLAQVSEKQSAVFEKSTHSTEKKFQGRSSSSESTKTHTFNLLLKKSSRNNEKTMNGTGFIPDLKALNIGSGMQSRKAAQNGLGILDIECSISSSSHNTNNDTSQVRPVHFSQKDSLQLNQSQNFIHADQQLHFHHSKVVRDVSNPRRNDKLAQNMRLKNKTILKSNVLEQNNNSNNFGNNNNNVKNIRNQKLPLKDITHMILNNIKQSKSKATSQTKTYDCSINYQQKKKQQAQNYFQSENEPQVQPYGNPSVPQVKVQPKQLSESHNNSPRITSAIGSGRFKRQFNKIDRETDINFYQDILTQSSAVEEQQQPLFTHNSNQNNSNNKNKNFQSSFFLQPKVQRNAVQRQMIIDQNCNNVNMSTISQGENVKSIECPEAHALQINQGNLRQAQRQNQFKDRVLCKDKARGKSHNSPKNGTSLDRMLLSIKTQQKLKKFKFDRTKNEAKLSLQNNQQIVDSFFEKERLQFRSNCPLEGHQITMNYRTKMVDWMIEVCVSFKLEERTWFLAVSIFDKYLSLNKGIKVLHNSDVHSIGITSLYLASKYQDIQPINSFIAYEKIGHCAVPQADILRNESEFLRVFDFQLDLITPFDFHQYFMGGISQNMSDMHQDLYLKLNELSLYMLRMSLENIEFLRYEPSMLAAASIYSAISLLKRSNKFGKCMTHEQYKELAKDCLIITRMQYRIEQLDIAGKQMIQFLSLFDNWHCGLNQLKKFKPLSFTLK</sequence>
<feature type="compositionally biased region" description="Polar residues" evidence="3">
    <location>
        <begin position="282"/>
        <end position="298"/>
    </location>
</feature>
<dbReference type="InterPro" id="IPR004367">
    <property type="entry name" value="Cyclin_C-dom"/>
</dbReference>
<name>A0A077ZYZ4_STYLE</name>
<comment type="similarity">
    <text evidence="2">Belongs to the cyclin family.</text>
</comment>
<accession>A0A077ZYZ4</accession>
<evidence type="ECO:0000313" key="6">
    <source>
        <dbReference type="Proteomes" id="UP000039865"/>
    </source>
</evidence>
<dbReference type="InterPro" id="IPR013763">
    <property type="entry name" value="Cyclin-like_dom"/>
</dbReference>
<evidence type="ECO:0000256" key="3">
    <source>
        <dbReference type="SAM" id="MobiDB-lite"/>
    </source>
</evidence>
<evidence type="ECO:0000313" key="5">
    <source>
        <dbReference type="EMBL" id="CDW73753.1"/>
    </source>
</evidence>
<organism evidence="5 6">
    <name type="scientific">Stylonychia lemnae</name>
    <name type="common">Ciliate</name>
    <dbReference type="NCBI Taxonomy" id="5949"/>
    <lineage>
        <taxon>Eukaryota</taxon>
        <taxon>Sar</taxon>
        <taxon>Alveolata</taxon>
        <taxon>Ciliophora</taxon>
        <taxon>Intramacronucleata</taxon>
        <taxon>Spirotrichea</taxon>
        <taxon>Stichotrichia</taxon>
        <taxon>Sporadotrichida</taxon>
        <taxon>Oxytrichidae</taxon>
        <taxon>Stylonychinae</taxon>
        <taxon>Stylonychia</taxon>
    </lineage>
</organism>
<dbReference type="EMBL" id="CCKQ01002649">
    <property type="protein sequence ID" value="CDW73753.1"/>
    <property type="molecule type" value="Genomic_DNA"/>
</dbReference>
<feature type="domain" description="Cyclin-like" evidence="4">
    <location>
        <begin position="511"/>
        <end position="600"/>
    </location>
</feature>
<dbReference type="CDD" id="cd20537">
    <property type="entry name" value="CYCLIN_CCNO-like_rpt2"/>
    <property type="match status" value="1"/>
</dbReference>
<evidence type="ECO:0000259" key="4">
    <source>
        <dbReference type="SMART" id="SM00385"/>
    </source>
</evidence>
<dbReference type="InterPro" id="IPR036915">
    <property type="entry name" value="Cyclin-like_sf"/>
</dbReference>
<dbReference type="Proteomes" id="UP000039865">
    <property type="component" value="Unassembled WGS sequence"/>
</dbReference>
<keyword evidence="6" id="KW-1185">Reference proteome</keyword>
<protein>
    <submittedName>
        <fullName evidence="5">N-terminal domain containing protein</fullName>
    </submittedName>
</protein>
<dbReference type="InterPro" id="IPR006671">
    <property type="entry name" value="Cyclin_N"/>
</dbReference>
<evidence type="ECO:0000256" key="1">
    <source>
        <dbReference type="ARBA" id="ARBA00023127"/>
    </source>
</evidence>
<feature type="region of interest" description="Disordered" evidence="3">
    <location>
        <begin position="254"/>
        <end position="300"/>
    </location>
</feature>